<evidence type="ECO:0000313" key="3">
    <source>
        <dbReference type="Proteomes" id="UP001549099"/>
    </source>
</evidence>
<keyword evidence="1" id="KW-0472">Membrane</keyword>
<feature type="transmembrane region" description="Helical" evidence="1">
    <location>
        <begin position="174"/>
        <end position="193"/>
    </location>
</feature>
<accession>A0ABV2G7M5</accession>
<feature type="transmembrane region" description="Helical" evidence="1">
    <location>
        <begin position="126"/>
        <end position="142"/>
    </location>
</feature>
<feature type="transmembrane region" description="Helical" evidence="1">
    <location>
        <begin position="294"/>
        <end position="319"/>
    </location>
</feature>
<reference evidence="2 3" key="1">
    <citation type="submission" date="2024-06" db="EMBL/GenBank/DDBJ databases">
        <title>Genomic Encyclopedia of Type Strains, Phase IV (KMG-IV): sequencing the most valuable type-strain genomes for metagenomic binning, comparative biology and taxonomic classification.</title>
        <authorList>
            <person name="Goeker M."/>
        </authorList>
    </citation>
    <scope>NUCLEOTIDE SEQUENCE [LARGE SCALE GENOMIC DNA]</scope>
    <source>
        <strain evidence="2 3">DSM 26128</strain>
    </source>
</reference>
<dbReference type="PANTHER" id="PTHR41771">
    <property type="entry name" value="MEMBRANE PROTEIN-RELATED"/>
    <property type="match status" value="1"/>
</dbReference>
<organism evidence="2 3">
    <name type="scientific">Bhargavaea ullalensis</name>
    <dbReference type="NCBI Taxonomy" id="1265685"/>
    <lineage>
        <taxon>Bacteria</taxon>
        <taxon>Bacillati</taxon>
        <taxon>Bacillota</taxon>
        <taxon>Bacilli</taxon>
        <taxon>Bacillales</taxon>
        <taxon>Caryophanaceae</taxon>
        <taxon>Bhargavaea</taxon>
    </lineage>
</organism>
<sequence>MNGTSKSGRNHLITFGILIFLCAVSMVFVFHNHQFYDRPIVKVTGTQTTASEKQSDAGGNEDRLVTQKITAVLMNGPDKGRSIQLSNDYSHSGAFDQEYREGDELFVHLDPGGKTGDIEDVKRDKYMAGAFWLFMFVLAAVGQKKGLFAVLSLAVNITLLVFAIELYVRTDINLLVVAALLAVLFTVLSLLFFNGFNGKTYAAMVTTLLGTFASLAVTLLVMWLTKQNGLHYEEMQFLTRPYHLVFIAGLFIGALGAVMDVAITMSSSVFELYEKNPGISMKALKASGLEVGRDIMGTMTSILFFAYISGSIPMLILYFKNATPFGYTLSINLSLELARALSGGIGIVLAIPIGLYVSMFFVKRRGAER</sequence>
<keyword evidence="3" id="KW-1185">Reference proteome</keyword>
<feature type="transmembrane region" description="Helical" evidence="1">
    <location>
        <begin position="339"/>
        <end position="362"/>
    </location>
</feature>
<dbReference type="Proteomes" id="UP001549099">
    <property type="component" value="Unassembled WGS sequence"/>
</dbReference>
<feature type="transmembrane region" description="Helical" evidence="1">
    <location>
        <begin position="244"/>
        <end position="273"/>
    </location>
</feature>
<dbReference type="InterPro" id="IPR012507">
    <property type="entry name" value="YibE_F"/>
</dbReference>
<feature type="transmembrane region" description="Helical" evidence="1">
    <location>
        <begin position="200"/>
        <end position="224"/>
    </location>
</feature>
<evidence type="ECO:0000313" key="2">
    <source>
        <dbReference type="EMBL" id="MET3574279.1"/>
    </source>
</evidence>
<comment type="caution">
    <text evidence="2">The sequence shown here is derived from an EMBL/GenBank/DDBJ whole genome shotgun (WGS) entry which is preliminary data.</text>
</comment>
<dbReference type="PANTHER" id="PTHR41771:SF1">
    <property type="entry name" value="MEMBRANE PROTEIN"/>
    <property type="match status" value="1"/>
</dbReference>
<keyword evidence="1" id="KW-1133">Transmembrane helix</keyword>
<keyword evidence="1" id="KW-0812">Transmembrane</keyword>
<dbReference type="Pfam" id="PF07907">
    <property type="entry name" value="YibE_F"/>
    <property type="match status" value="1"/>
</dbReference>
<gene>
    <name evidence="2" type="ORF">ABID49_000155</name>
</gene>
<protein>
    <submittedName>
        <fullName evidence="2">Membrane protein</fullName>
    </submittedName>
</protein>
<feature type="transmembrane region" description="Helical" evidence="1">
    <location>
        <begin position="12"/>
        <end position="31"/>
    </location>
</feature>
<feature type="transmembrane region" description="Helical" evidence="1">
    <location>
        <begin position="147"/>
        <end position="168"/>
    </location>
</feature>
<proteinExistence type="predicted"/>
<dbReference type="EMBL" id="JBEPLW010000001">
    <property type="protein sequence ID" value="MET3574279.1"/>
    <property type="molecule type" value="Genomic_DNA"/>
</dbReference>
<dbReference type="RefSeq" id="WP_354194322.1">
    <property type="nucleotide sequence ID" value="NZ_JBEPLW010000001.1"/>
</dbReference>
<name>A0ABV2G7M5_9BACL</name>
<evidence type="ECO:0000256" key="1">
    <source>
        <dbReference type="SAM" id="Phobius"/>
    </source>
</evidence>